<name>A0AA96LEE6_9BACL</name>
<dbReference type="AlphaFoldDB" id="A0AA96LEE6"/>
<dbReference type="Pfam" id="PF04238">
    <property type="entry name" value="DUF420"/>
    <property type="match status" value="1"/>
</dbReference>
<evidence type="ECO:0000256" key="1">
    <source>
        <dbReference type="SAM" id="Phobius"/>
    </source>
</evidence>
<dbReference type="InterPro" id="IPR013833">
    <property type="entry name" value="Cyt_c_oxidase_su3_a-hlx"/>
</dbReference>
<dbReference type="Gene3D" id="1.20.120.80">
    <property type="entry name" value="Cytochrome c oxidase, subunit III, four-helix bundle"/>
    <property type="match status" value="1"/>
</dbReference>
<dbReference type="GO" id="GO:0016020">
    <property type="term" value="C:membrane"/>
    <property type="evidence" value="ECO:0007669"/>
    <property type="project" value="InterPro"/>
</dbReference>
<dbReference type="PANTHER" id="PTHR37692">
    <property type="entry name" value="HYPOTHETICAL MEMBRANE SPANNING PROTEIN"/>
    <property type="match status" value="1"/>
</dbReference>
<feature type="transmembrane region" description="Helical" evidence="1">
    <location>
        <begin position="76"/>
        <end position="97"/>
    </location>
</feature>
<feature type="transmembrane region" description="Helical" evidence="1">
    <location>
        <begin position="6"/>
        <end position="26"/>
    </location>
</feature>
<dbReference type="GO" id="GO:0004129">
    <property type="term" value="F:cytochrome-c oxidase activity"/>
    <property type="evidence" value="ECO:0007669"/>
    <property type="project" value="InterPro"/>
</dbReference>
<evidence type="ECO:0000313" key="2">
    <source>
        <dbReference type="EMBL" id="WNQ11850.1"/>
    </source>
</evidence>
<evidence type="ECO:0000313" key="3">
    <source>
        <dbReference type="Proteomes" id="UP001305702"/>
    </source>
</evidence>
<organism evidence="2 3">
    <name type="scientific">Paenibacillus aurantius</name>
    <dbReference type="NCBI Taxonomy" id="2918900"/>
    <lineage>
        <taxon>Bacteria</taxon>
        <taxon>Bacillati</taxon>
        <taxon>Bacillota</taxon>
        <taxon>Bacilli</taxon>
        <taxon>Bacillales</taxon>
        <taxon>Paenibacillaceae</taxon>
        <taxon>Paenibacillus</taxon>
    </lineage>
</organism>
<dbReference type="InterPro" id="IPR007352">
    <property type="entry name" value="DUF420"/>
</dbReference>
<dbReference type="RefSeq" id="WP_315605625.1">
    <property type="nucleotide sequence ID" value="NZ_CP130318.1"/>
</dbReference>
<accession>A0AA96LEE6</accession>
<proteinExistence type="predicted"/>
<dbReference type="Proteomes" id="UP001305702">
    <property type="component" value="Chromosome"/>
</dbReference>
<keyword evidence="1" id="KW-0812">Transmembrane</keyword>
<protein>
    <submittedName>
        <fullName evidence="2">DUF420 domain-containing protein</fullName>
    </submittedName>
</protein>
<dbReference type="EMBL" id="CP130318">
    <property type="protein sequence ID" value="WNQ11850.1"/>
    <property type="molecule type" value="Genomic_DNA"/>
</dbReference>
<dbReference type="GO" id="GO:0022904">
    <property type="term" value="P:respiratory electron transport chain"/>
    <property type="evidence" value="ECO:0007669"/>
    <property type="project" value="InterPro"/>
</dbReference>
<reference evidence="2 3" key="1">
    <citation type="submission" date="2022-02" db="EMBL/GenBank/DDBJ databases">
        <title>Paenibacillus sp. MBLB1776 Whole Genome Shotgun Sequencing.</title>
        <authorList>
            <person name="Hwang C.Y."/>
            <person name="Cho E.-S."/>
            <person name="Seo M.-J."/>
        </authorList>
    </citation>
    <scope>NUCLEOTIDE SEQUENCE [LARGE SCALE GENOMIC DNA]</scope>
    <source>
        <strain evidence="2 3">MBLB1776</strain>
    </source>
</reference>
<feature type="transmembrane region" description="Helical" evidence="1">
    <location>
        <begin position="38"/>
        <end position="56"/>
    </location>
</feature>
<dbReference type="KEGG" id="paun:MJA45_01995"/>
<feature type="transmembrane region" description="Helical" evidence="1">
    <location>
        <begin position="118"/>
        <end position="139"/>
    </location>
</feature>
<keyword evidence="1" id="KW-1133">Transmembrane helix</keyword>
<sequence>MPSLLPTISTTFIVISAVLVGFGWYHIAKGNRETHKKFMVAGAIFALAFFLVYMSRTIFVGNTKFAEDGPIWIRDAYYVFLLFHITLATVSAVFGIVTLLHAYKERFAKHRKIGKWTAIMWLITAPTGVMVYLLLYVLYPGGTTAPVWEAIFK</sequence>
<keyword evidence="3" id="KW-1185">Reference proteome</keyword>
<keyword evidence="1" id="KW-0472">Membrane</keyword>
<gene>
    <name evidence="2" type="ORF">MJA45_01995</name>
</gene>
<dbReference type="PANTHER" id="PTHR37692:SF1">
    <property type="entry name" value="DUF420 DOMAIN-CONTAINING PROTEIN"/>
    <property type="match status" value="1"/>
</dbReference>